<keyword evidence="1" id="KW-0472">Membrane</keyword>
<keyword evidence="1" id="KW-0812">Transmembrane</keyword>
<feature type="transmembrane region" description="Helical" evidence="1">
    <location>
        <begin position="367"/>
        <end position="383"/>
    </location>
</feature>
<organism evidence="2 3">
    <name type="scientific">Methylovirgula ligni</name>
    <dbReference type="NCBI Taxonomy" id="569860"/>
    <lineage>
        <taxon>Bacteria</taxon>
        <taxon>Pseudomonadati</taxon>
        <taxon>Pseudomonadota</taxon>
        <taxon>Alphaproteobacteria</taxon>
        <taxon>Hyphomicrobiales</taxon>
        <taxon>Beijerinckiaceae</taxon>
        <taxon>Methylovirgula</taxon>
    </lineage>
</organism>
<sequence>MRARTAVSFEDARDRTKPEKAAVARSAHYSSASIFGVALQNSGVLLALIAVALWALTHSYQGIFGDTNVYVGRALADLDPTGIGRDVMFVNDGQSRFSLFPLLLDRLIGTLGTPETVLLLALLAMTAWMSALALFARQFVAWRLVPVVIIFVAVLPTFYGSIWHFGYSEIQSVPRPFAEALVLGALAALAARQSVLSAGLLLLATLLHPLMALAGWGVFAIVFCSEDRRWLLVALLAFAAVFIAAALGAPLFDRLFRVMAPDLKALAQTRSAMLFPTRWSLASYAPIVLQAATLIVAASFFAGRHRKILLAVILVGVGGIAAQALFGDYFSIVLVIQAQLWRMGWLLAAMGAAALALCALKLPQKGPAGYLVLALLAAAWLAYDNLAGVVALSALALLVHFNAARLAPIATWRVVVAAWVGVAVYGLLLNGLYIERFWAFLSSIPAQGPGGTGLFWNNRRYIALPIAAAAVALSLRGSSRLAAAVEAAAALGLAIAVWHFWDDRSAFQKLIDSNRHPPELMQLLAGRDGEILWLGGQTEAWFLTGRPQWASPQQGVSTIFSPTLARTWRDRTQFLIDDKLVEKEALAIVHNLSSAELMPVTAQAIVRLCARPDAPAWVVAPVYQGSAIPTDLRPEYWVPPVPNFHMTEEPDKYIWHRISSYAVVPCAGTRV</sequence>
<gene>
    <name evidence="2" type="ORF">DES32_2738</name>
</gene>
<keyword evidence="3" id="KW-1185">Reference proteome</keyword>
<feature type="transmembrane region" description="Helical" evidence="1">
    <location>
        <begin position="414"/>
        <end position="434"/>
    </location>
</feature>
<evidence type="ECO:0000313" key="2">
    <source>
        <dbReference type="EMBL" id="REF84628.1"/>
    </source>
</evidence>
<feature type="transmembrane region" description="Helical" evidence="1">
    <location>
        <begin position="116"/>
        <end position="136"/>
    </location>
</feature>
<protein>
    <submittedName>
        <fullName evidence="2">Uncharacterized protein</fullName>
    </submittedName>
</protein>
<dbReference type="AlphaFoldDB" id="A0A3D9YRE3"/>
<reference evidence="2 3" key="1">
    <citation type="submission" date="2018-08" db="EMBL/GenBank/DDBJ databases">
        <title>Genomic Encyclopedia of Type Strains, Phase IV (KMG-IV): sequencing the most valuable type-strain genomes for metagenomic binning, comparative biology and taxonomic classification.</title>
        <authorList>
            <person name="Goeker M."/>
        </authorList>
    </citation>
    <scope>NUCLEOTIDE SEQUENCE [LARGE SCALE GENOMIC DNA]</scope>
    <source>
        <strain evidence="2 3">BW863</strain>
    </source>
</reference>
<feature type="transmembrane region" description="Helical" evidence="1">
    <location>
        <begin position="308"/>
        <end position="336"/>
    </location>
</feature>
<dbReference type="OrthoDB" id="7193381at2"/>
<dbReference type="Proteomes" id="UP000256900">
    <property type="component" value="Unassembled WGS sequence"/>
</dbReference>
<feature type="transmembrane region" description="Helical" evidence="1">
    <location>
        <begin position="201"/>
        <end position="223"/>
    </location>
</feature>
<feature type="transmembrane region" description="Helical" evidence="1">
    <location>
        <begin position="481"/>
        <end position="501"/>
    </location>
</feature>
<feature type="transmembrane region" description="Helical" evidence="1">
    <location>
        <begin position="34"/>
        <end position="56"/>
    </location>
</feature>
<keyword evidence="1" id="KW-1133">Transmembrane helix</keyword>
<comment type="caution">
    <text evidence="2">The sequence shown here is derived from an EMBL/GenBank/DDBJ whole genome shotgun (WGS) entry which is preliminary data.</text>
</comment>
<evidence type="ECO:0000313" key="3">
    <source>
        <dbReference type="Proteomes" id="UP000256900"/>
    </source>
</evidence>
<name>A0A3D9YRE3_9HYPH</name>
<feature type="transmembrane region" description="Helical" evidence="1">
    <location>
        <begin position="230"/>
        <end position="252"/>
    </location>
</feature>
<evidence type="ECO:0000256" key="1">
    <source>
        <dbReference type="SAM" id="Phobius"/>
    </source>
</evidence>
<dbReference type="RefSeq" id="WP_115837255.1">
    <property type="nucleotide sequence ID" value="NZ_CP025086.1"/>
</dbReference>
<accession>A0A3D9YRE3</accession>
<feature type="transmembrane region" description="Helical" evidence="1">
    <location>
        <begin position="281"/>
        <end position="301"/>
    </location>
</feature>
<feature type="transmembrane region" description="Helical" evidence="1">
    <location>
        <begin position="142"/>
        <end position="165"/>
    </location>
</feature>
<dbReference type="EMBL" id="QUMO01000004">
    <property type="protein sequence ID" value="REF84628.1"/>
    <property type="molecule type" value="Genomic_DNA"/>
</dbReference>
<proteinExistence type="predicted"/>
<feature type="transmembrane region" description="Helical" evidence="1">
    <location>
        <begin position="342"/>
        <end position="360"/>
    </location>
</feature>